<reference evidence="16 17" key="1">
    <citation type="journal article" date="2019" name="Nat. Ecol. Evol.">
        <title>Megaphylogeny resolves global patterns of mushroom evolution.</title>
        <authorList>
            <person name="Varga T."/>
            <person name="Krizsan K."/>
            <person name="Foldi C."/>
            <person name="Dima B."/>
            <person name="Sanchez-Garcia M."/>
            <person name="Sanchez-Ramirez S."/>
            <person name="Szollosi G.J."/>
            <person name="Szarkandi J.G."/>
            <person name="Papp V."/>
            <person name="Albert L."/>
            <person name="Andreopoulos W."/>
            <person name="Angelini C."/>
            <person name="Antonin V."/>
            <person name="Barry K.W."/>
            <person name="Bougher N.L."/>
            <person name="Buchanan P."/>
            <person name="Buyck B."/>
            <person name="Bense V."/>
            <person name="Catcheside P."/>
            <person name="Chovatia M."/>
            <person name="Cooper J."/>
            <person name="Damon W."/>
            <person name="Desjardin D."/>
            <person name="Finy P."/>
            <person name="Geml J."/>
            <person name="Haridas S."/>
            <person name="Hughes K."/>
            <person name="Justo A."/>
            <person name="Karasinski D."/>
            <person name="Kautmanova I."/>
            <person name="Kiss B."/>
            <person name="Kocsube S."/>
            <person name="Kotiranta H."/>
            <person name="LaButti K.M."/>
            <person name="Lechner B.E."/>
            <person name="Liimatainen K."/>
            <person name="Lipzen A."/>
            <person name="Lukacs Z."/>
            <person name="Mihaltcheva S."/>
            <person name="Morgado L.N."/>
            <person name="Niskanen T."/>
            <person name="Noordeloos M.E."/>
            <person name="Ohm R.A."/>
            <person name="Ortiz-Santana B."/>
            <person name="Ovrebo C."/>
            <person name="Racz N."/>
            <person name="Riley R."/>
            <person name="Savchenko A."/>
            <person name="Shiryaev A."/>
            <person name="Soop K."/>
            <person name="Spirin V."/>
            <person name="Szebenyi C."/>
            <person name="Tomsovsky M."/>
            <person name="Tulloss R.E."/>
            <person name="Uehling J."/>
            <person name="Grigoriev I.V."/>
            <person name="Vagvolgyi C."/>
            <person name="Papp T."/>
            <person name="Martin F.M."/>
            <person name="Miettinen O."/>
            <person name="Hibbett D.S."/>
            <person name="Nagy L.G."/>
        </authorList>
    </citation>
    <scope>NUCLEOTIDE SEQUENCE [LARGE SCALE GENOMIC DNA]</scope>
    <source>
        <strain evidence="16 17">CBS 962.96</strain>
    </source>
</reference>
<evidence type="ECO:0000256" key="4">
    <source>
        <dbReference type="ARBA" id="ARBA00010617"/>
    </source>
</evidence>
<evidence type="ECO:0000256" key="2">
    <source>
        <dbReference type="ARBA" id="ARBA00004167"/>
    </source>
</evidence>
<evidence type="ECO:0000256" key="7">
    <source>
        <dbReference type="ARBA" id="ARBA00022723"/>
    </source>
</evidence>
<dbReference type="GO" id="GO:0005506">
    <property type="term" value="F:iron ion binding"/>
    <property type="evidence" value="ECO:0007669"/>
    <property type="project" value="InterPro"/>
</dbReference>
<evidence type="ECO:0000256" key="3">
    <source>
        <dbReference type="ARBA" id="ARBA00005179"/>
    </source>
</evidence>
<dbReference type="PANTHER" id="PTHR46300:SF2">
    <property type="entry name" value="CYTOCHROME P450 MONOOXYGENASE ALNH-RELATED"/>
    <property type="match status" value="1"/>
</dbReference>
<evidence type="ECO:0000256" key="12">
    <source>
        <dbReference type="ARBA" id="ARBA00023136"/>
    </source>
</evidence>
<dbReference type="InterPro" id="IPR001128">
    <property type="entry name" value="Cyt_P450"/>
</dbReference>
<dbReference type="Proteomes" id="UP000297245">
    <property type="component" value="Unassembled WGS sequence"/>
</dbReference>
<dbReference type="GO" id="GO:0004497">
    <property type="term" value="F:monooxygenase activity"/>
    <property type="evidence" value="ECO:0007669"/>
    <property type="project" value="UniProtKB-KW"/>
</dbReference>
<dbReference type="InterPro" id="IPR002401">
    <property type="entry name" value="Cyt_P450_E_grp-I"/>
</dbReference>
<keyword evidence="5 14" id="KW-0349">Heme</keyword>
<dbReference type="PRINTS" id="PR00385">
    <property type="entry name" value="P450"/>
</dbReference>
<evidence type="ECO:0000256" key="11">
    <source>
        <dbReference type="ARBA" id="ARBA00023033"/>
    </source>
</evidence>
<keyword evidence="7 14" id="KW-0479">Metal-binding</keyword>
<gene>
    <name evidence="16" type="ORF">K435DRAFT_937754</name>
</gene>
<evidence type="ECO:0000256" key="6">
    <source>
        <dbReference type="ARBA" id="ARBA00022692"/>
    </source>
</evidence>
<dbReference type="PRINTS" id="PR00463">
    <property type="entry name" value="EP450I"/>
</dbReference>
<keyword evidence="12 15" id="KW-0472">Membrane</keyword>
<keyword evidence="11" id="KW-0503">Monooxygenase</keyword>
<evidence type="ECO:0000256" key="13">
    <source>
        <dbReference type="ARBA" id="ARBA00023180"/>
    </source>
</evidence>
<keyword evidence="6 15" id="KW-0812">Transmembrane</keyword>
<dbReference type="InterPro" id="IPR036396">
    <property type="entry name" value="Cyt_P450_sf"/>
</dbReference>
<proteinExistence type="inferred from homology"/>
<dbReference type="Pfam" id="PF00067">
    <property type="entry name" value="p450"/>
    <property type="match status" value="2"/>
</dbReference>
<dbReference type="EMBL" id="ML179114">
    <property type="protein sequence ID" value="THU99771.1"/>
    <property type="molecule type" value="Genomic_DNA"/>
</dbReference>
<evidence type="ECO:0000256" key="9">
    <source>
        <dbReference type="ARBA" id="ARBA00023002"/>
    </source>
</evidence>
<dbReference type="Gene3D" id="1.10.630.10">
    <property type="entry name" value="Cytochrome P450"/>
    <property type="match status" value="1"/>
</dbReference>
<name>A0A4S8MBW3_DENBC</name>
<keyword evidence="10 14" id="KW-0408">Iron</keyword>
<keyword evidence="9" id="KW-0560">Oxidoreductase</keyword>
<comment type="similarity">
    <text evidence="4">Belongs to the cytochrome P450 family.</text>
</comment>
<feature type="binding site" description="axial binding residue" evidence="14">
    <location>
        <position position="460"/>
    </location>
    <ligand>
        <name>heme</name>
        <dbReference type="ChEBI" id="CHEBI:30413"/>
    </ligand>
    <ligandPart>
        <name>Fe</name>
        <dbReference type="ChEBI" id="CHEBI:18248"/>
    </ligandPart>
</feature>
<keyword evidence="13" id="KW-0325">Glycoprotein</keyword>
<comment type="cofactor">
    <cofactor evidence="1 14">
        <name>heme</name>
        <dbReference type="ChEBI" id="CHEBI:30413"/>
    </cofactor>
</comment>
<evidence type="ECO:0000256" key="10">
    <source>
        <dbReference type="ARBA" id="ARBA00023004"/>
    </source>
</evidence>
<accession>A0A4S8MBW3</accession>
<sequence length="504" mass="57740">MTSFGGFGSQQLSVHPSLSTLIPISFAAFVLCYIAFNLVSRRYLRRRTKRFPYPPGPPSPSFFLGHYGKTPTRKPWFDYMEMGKMYGELIYFRSLWDNILVINSAQATNIIMERQARITSDRPFGNALDRFTHWDDQIGLVVYSEAWRYTRRTFHQNFRSEAAVKFHPVQIEKTHNFLRSLLELSESPCSDIQSHGIMFKSVYGLEIQSATNEDFPKAAKELTSLVDRSLLPGGSAYRSVPFAHLLARFVPDALSEFARAQKRMRETMNILREGPFEEAVKAWVGRSVACSPASDTVSYSVQMLSAFLLPSCFLSHSSCSTRLASATATFFLALMLYPEVQSKAQDELNRVLGPGRVPNFKDREYLSYIEAIYREVMRWHPALPMGFPHKSTKDMIYKGYLIPKGTILHVNIWAITHDLDQYTSPDKFIPERYLNKDGSFNKMYVNINTIDAYGYGRRVCVGRHMADDTLWLIMASVLATMNVSKVGENEVLDIERYYADFSLW</sequence>
<comment type="subcellular location">
    <subcellularLocation>
        <location evidence="2">Membrane</location>
        <topology evidence="2">Single-pass membrane protein</topology>
    </subcellularLocation>
</comment>
<dbReference type="GO" id="GO:0020037">
    <property type="term" value="F:heme binding"/>
    <property type="evidence" value="ECO:0007669"/>
    <property type="project" value="InterPro"/>
</dbReference>
<keyword evidence="8 15" id="KW-1133">Transmembrane helix</keyword>
<dbReference type="PANTHER" id="PTHR46300">
    <property type="entry name" value="P450, PUTATIVE (EUROFUNG)-RELATED-RELATED"/>
    <property type="match status" value="1"/>
</dbReference>
<comment type="pathway">
    <text evidence="3">Secondary metabolite biosynthesis.</text>
</comment>
<evidence type="ECO:0000313" key="17">
    <source>
        <dbReference type="Proteomes" id="UP000297245"/>
    </source>
</evidence>
<dbReference type="GO" id="GO:0016705">
    <property type="term" value="F:oxidoreductase activity, acting on paired donors, with incorporation or reduction of molecular oxygen"/>
    <property type="evidence" value="ECO:0007669"/>
    <property type="project" value="InterPro"/>
</dbReference>
<dbReference type="SUPFAM" id="SSF48264">
    <property type="entry name" value="Cytochrome P450"/>
    <property type="match status" value="1"/>
</dbReference>
<dbReference type="InterPro" id="IPR050364">
    <property type="entry name" value="Cytochrome_P450_fung"/>
</dbReference>
<evidence type="ECO:0000256" key="8">
    <source>
        <dbReference type="ARBA" id="ARBA00022989"/>
    </source>
</evidence>
<evidence type="ECO:0000256" key="1">
    <source>
        <dbReference type="ARBA" id="ARBA00001971"/>
    </source>
</evidence>
<dbReference type="GO" id="GO:0016020">
    <property type="term" value="C:membrane"/>
    <property type="evidence" value="ECO:0007669"/>
    <property type="project" value="UniProtKB-SubCell"/>
</dbReference>
<evidence type="ECO:0000256" key="5">
    <source>
        <dbReference type="ARBA" id="ARBA00022617"/>
    </source>
</evidence>
<evidence type="ECO:0000256" key="14">
    <source>
        <dbReference type="PIRSR" id="PIRSR602401-1"/>
    </source>
</evidence>
<feature type="transmembrane region" description="Helical" evidence="15">
    <location>
        <begin position="20"/>
        <end position="40"/>
    </location>
</feature>
<organism evidence="16 17">
    <name type="scientific">Dendrothele bispora (strain CBS 962.96)</name>
    <dbReference type="NCBI Taxonomy" id="1314807"/>
    <lineage>
        <taxon>Eukaryota</taxon>
        <taxon>Fungi</taxon>
        <taxon>Dikarya</taxon>
        <taxon>Basidiomycota</taxon>
        <taxon>Agaricomycotina</taxon>
        <taxon>Agaricomycetes</taxon>
        <taxon>Agaricomycetidae</taxon>
        <taxon>Agaricales</taxon>
        <taxon>Agaricales incertae sedis</taxon>
        <taxon>Dendrothele</taxon>
    </lineage>
</organism>
<keyword evidence="17" id="KW-1185">Reference proteome</keyword>
<evidence type="ECO:0000313" key="16">
    <source>
        <dbReference type="EMBL" id="THU99771.1"/>
    </source>
</evidence>
<dbReference type="AlphaFoldDB" id="A0A4S8MBW3"/>
<protein>
    <submittedName>
        <fullName evidence="16">Cytochrome P450</fullName>
    </submittedName>
</protein>
<evidence type="ECO:0000256" key="15">
    <source>
        <dbReference type="SAM" id="Phobius"/>
    </source>
</evidence>
<dbReference type="OrthoDB" id="3934656at2759"/>